<dbReference type="Pfam" id="PF08541">
    <property type="entry name" value="ACP_syn_III_C"/>
    <property type="match status" value="1"/>
</dbReference>
<protein>
    <submittedName>
        <fullName evidence="6">3-oxoacyl-ACP synthase III family protein</fullName>
    </submittedName>
</protein>
<dbReference type="RefSeq" id="WP_233645642.1">
    <property type="nucleotide sequence ID" value="NZ_JBITPR010000060.1"/>
</dbReference>
<dbReference type="PANTHER" id="PTHR34069:SF2">
    <property type="entry name" value="BETA-KETOACYL-[ACYL-CARRIER-PROTEIN] SYNTHASE III"/>
    <property type="match status" value="1"/>
</dbReference>
<dbReference type="CDD" id="cd00830">
    <property type="entry name" value="KAS_III"/>
    <property type="match status" value="1"/>
</dbReference>
<keyword evidence="3" id="KW-0012">Acyltransferase</keyword>
<dbReference type="InterPro" id="IPR013747">
    <property type="entry name" value="ACP_syn_III_C"/>
</dbReference>
<dbReference type="EMBL" id="JBITPR010000060">
    <property type="protein sequence ID" value="MFI7875402.1"/>
    <property type="molecule type" value="Genomic_DNA"/>
</dbReference>
<organism evidence="6 7">
    <name type="scientific">Streptomyces salinarius</name>
    <dbReference type="NCBI Taxonomy" id="2762598"/>
    <lineage>
        <taxon>Bacteria</taxon>
        <taxon>Bacillati</taxon>
        <taxon>Actinomycetota</taxon>
        <taxon>Actinomycetes</taxon>
        <taxon>Kitasatosporales</taxon>
        <taxon>Streptomycetaceae</taxon>
        <taxon>Streptomyces</taxon>
    </lineage>
</organism>
<feature type="domain" description="Beta-ketoacyl-[acyl-carrier-protein] synthase III N-terminal" evidence="5">
    <location>
        <begin position="120"/>
        <end position="194"/>
    </location>
</feature>
<evidence type="ECO:0000256" key="1">
    <source>
        <dbReference type="ARBA" id="ARBA00022490"/>
    </source>
</evidence>
<proteinExistence type="predicted"/>
<comment type="caution">
    <text evidence="6">The sequence shown here is derived from an EMBL/GenBank/DDBJ whole genome shotgun (WGS) entry which is preliminary data.</text>
</comment>
<evidence type="ECO:0000259" key="5">
    <source>
        <dbReference type="Pfam" id="PF08545"/>
    </source>
</evidence>
<dbReference type="Pfam" id="PF08545">
    <property type="entry name" value="ACP_syn_III"/>
    <property type="match status" value="1"/>
</dbReference>
<evidence type="ECO:0000256" key="3">
    <source>
        <dbReference type="ARBA" id="ARBA00023315"/>
    </source>
</evidence>
<sequence length="359" mass="36705">MISTGTARHGRTSGSIAVLGTGSCLPSHVVGNDEVGAAAGVTDEWIRRKTGITARRRAKPDEATSDLAIAAGRAAMEAAGITAADLSLIVVATSTPDQPQPPTASIVADGLGAGHGAAAFDVNAVCSGFVFALNTVQHVLAGSDSPYALVIGADVYSRILDPADRRTAILFGDGAGAVVLGPARPGRGLLASRLAGFGAERDLIEVPAGGSRRPTTPETLAAGLQYFHMNGRGVRDFVTEVVTPAIGAFVDDAGFTPADIDHFVPHQANGRMLDDLSATLGIGAGHTHFTYEDFGNTGSASVPVTLDHAARSGRLADGDLVLLAAFGGGMAMGLSLLRWQHPLPTHTAPTGYTHTTPFC</sequence>
<accession>A0ABW8BK37</accession>
<keyword evidence="7" id="KW-1185">Reference proteome</keyword>
<dbReference type="NCBIfam" id="NF006829">
    <property type="entry name" value="PRK09352.1"/>
    <property type="match status" value="1"/>
</dbReference>
<evidence type="ECO:0000259" key="4">
    <source>
        <dbReference type="Pfam" id="PF08541"/>
    </source>
</evidence>
<dbReference type="Proteomes" id="UP001614264">
    <property type="component" value="Unassembled WGS sequence"/>
</dbReference>
<dbReference type="SUPFAM" id="SSF53901">
    <property type="entry name" value="Thiolase-like"/>
    <property type="match status" value="1"/>
</dbReference>
<feature type="domain" description="Beta-ketoacyl-[acyl-carrier-protein] synthase III C-terminal" evidence="4">
    <location>
        <begin position="251"/>
        <end position="339"/>
    </location>
</feature>
<dbReference type="Gene3D" id="3.40.47.10">
    <property type="match status" value="1"/>
</dbReference>
<evidence type="ECO:0000256" key="2">
    <source>
        <dbReference type="ARBA" id="ARBA00022679"/>
    </source>
</evidence>
<gene>
    <name evidence="6" type="ORF">AB4829_33025</name>
</gene>
<dbReference type="InterPro" id="IPR013751">
    <property type="entry name" value="ACP_syn_III_N"/>
</dbReference>
<keyword evidence="2" id="KW-0808">Transferase</keyword>
<name>A0ABW8BK37_9ACTN</name>
<evidence type="ECO:0000313" key="6">
    <source>
        <dbReference type="EMBL" id="MFI7875402.1"/>
    </source>
</evidence>
<dbReference type="PANTHER" id="PTHR34069">
    <property type="entry name" value="3-OXOACYL-[ACYL-CARRIER-PROTEIN] SYNTHASE 3"/>
    <property type="match status" value="1"/>
</dbReference>
<reference evidence="6 7" key="1">
    <citation type="submission" date="2024-07" db="EMBL/GenBank/DDBJ databases">
        <title>Whole genome sequencing of Prodigiosin pigment-producing Streptomyces salinarius isolated from rhizosphere soil of Arachis hypogaea.</title>
        <authorList>
            <person name="Vidhya A."/>
            <person name="Ramya S."/>
        </authorList>
    </citation>
    <scope>NUCLEOTIDE SEQUENCE [LARGE SCALE GENOMIC DNA]</scope>
    <source>
        <strain evidence="6 7">VRMG2420</strain>
    </source>
</reference>
<keyword evidence="1" id="KW-0963">Cytoplasm</keyword>
<dbReference type="InterPro" id="IPR016039">
    <property type="entry name" value="Thiolase-like"/>
</dbReference>
<evidence type="ECO:0000313" key="7">
    <source>
        <dbReference type="Proteomes" id="UP001614264"/>
    </source>
</evidence>